<evidence type="ECO:0000256" key="7">
    <source>
        <dbReference type="SAM" id="MobiDB-lite"/>
    </source>
</evidence>
<evidence type="ECO:0000313" key="11">
    <source>
        <dbReference type="RefSeq" id="XP_006819504.1"/>
    </source>
</evidence>
<feature type="region of interest" description="Disordered" evidence="7">
    <location>
        <begin position="35"/>
        <end position="56"/>
    </location>
</feature>
<dbReference type="InterPro" id="IPR054151">
    <property type="entry name" value="TR61B_FKBP-like"/>
</dbReference>
<evidence type="ECO:0000256" key="1">
    <source>
        <dbReference type="ARBA" id="ARBA00012796"/>
    </source>
</evidence>
<dbReference type="Proteomes" id="UP000694865">
    <property type="component" value="Unplaced"/>
</dbReference>
<evidence type="ECO:0000256" key="3">
    <source>
        <dbReference type="ARBA" id="ARBA00022679"/>
    </source>
</evidence>
<dbReference type="Gene3D" id="3.10.330.20">
    <property type="match status" value="1"/>
</dbReference>
<dbReference type="Gene3D" id="3.40.50.150">
    <property type="entry name" value="Vaccinia Virus protein VP39"/>
    <property type="match status" value="1"/>
</dbReference>
<accession>A0ABM0MHL3</accession>
<evidence type="ECO:0000259" key="9">
    <source>
        <dbReference type="Pfam" id="PF21985"/>
    </source>
</evidence>
<evidence type="ECO:0000256" key="2">
    <source>
        <dbReference type="ARBA" id="ARBA00022603"/>
    </source>
</evidence>
<keyword evidence="5" id="KW-0819">tRNA processing</keyword>
<keyword evidence="4" id="KW-0949">S-adenosyl-L-methionine</keyword>
<evidence type="ECO:0000259" key="8">
    <source>
        <dbReference type="Pfam" id="PF08704"/>
    </source>
</evidence>
<dbReference type="EC" id="2.1.1.220" evidence="1"/>
<dbReference type="CDD" id="cd02440">
    <property type="entry name" value="AdoMet_MTases"/>
    <property type="match status" value="1"/>
</dbReference>
<feature type="compositionally biased region" description="Basic and acidic residues" evidence="7">
    <location>
        <begin position="39"/>
        <end position="54"/>
    </location>
</feature>
<sequence>MTSGLRVHLIQQMHLNGFKLNVSCCVAHLIHTCSTRKSTPTDRSPENPKDKNDEACNTNLSKLKQGHLNLGRARRRTTLSVLGRVSGMLPRGYNLNLEKYDDSSLKTSTADAIDHSKVAHAHDGQTTETDVTENEITDSYFNRNELIPSQVKEVVAELPREDAVNVIQQDSHDEETTPFRHDEDVPFVDGELVVVTRECHKRHEFLNKMFNLNSSKTFTTQFGAIKHSELIGCYPGKYFPSTRGHKHYVKRASLDDFTVLMNRTPVISYPRDCITACMMIDASPGSKILEAGSGSGGISLFLSRAVGRTGHVYSFDIKEKHHKTALANFTRWQKSWNLTHKENKWKSNVSFYHRRLEDSEDILGHTLFDGAIIDMEHAYRAMSFVAGRLKSGRSVAIFVANITQIIEILEHIRINNIPLKTETISEVTHKNWLVSPATRRDGKIIRTYSKTMVDPTEGEERESRTENGKVVYTARPSFHQDPPSAFLLELQKES</sequence>
<dbReference type="PROSITE" id="PS51620">
    <property type="entry name" value="SAM_TRM61"/>
    <property type="match status" value="1"/>
</dbReference>
<dbReference type="PANTHER" id="PTHR12133">
    <property type="entry name" value="TRNA (ADENINE(58)-N(1))-METHYLTRANSFERASE"/>
    <property type="match status" value="1"/>
</dbReference>
<keyword evidence="3" id="KW-0808">Transferase</keyword>
<dbReference type="InterPro" id="IPR049470">
    <property type="entry name" value="TRM61_C"/>
</dbReference>
<evidence type="ECO:0000256" key="4">
    <source>
        <dbReference type="ARBA" id="ARBA00022691"/>
    </source>
</evidence>
<reference evidence="11" key="1">
    <citation type="submission" date="2025-08" db="UniProtKB">
        <authorList>
            <consortium name="RefSeq"/>
        </authorList>
    </citation>
    <scope>IDENTIFICATION</scope>
    <source>
        <tissue evidence="11">Testes</tissue>
    </source>
</reference>
<evidence type="ECO:0000313" key="10">
    <source>
        <dbReference type="Proteomes" id="UP000694865"/>
    </source>
</evidence>
<dbReference type="PANTHER" id="PTHR12133:SF1">
    <property type="entry name" value="TRNA (ADENINE(58)-N(1))-METHYLTRANSFERASE, MITOCHONDRIAL"/>
    <property type="match status" value="1"/>
</dbReference>
<proteinExistence type="predicted"/>
<dbReference type="SUPFAM" id="SSF53335">
    <property type="entry name" value="S-adenosyl-L-methionine-dependent methyltransferases"/>
    <property type="match status" value="1"/>
</dbReference>
<evidence type="ECO:0000256" key="5">
    <source>
        <dbReference type="ARBA" id="ARBA00022694"/>
    </source>
</evidence>
<gene>
    <name evidence="11" type="primary">LOC102804784</name>
</gene>
<dbReference type="RefSeq" id="XP_006819504.1">
    <property type="nucleotide sequence ID" value="XM_006819441.1"/>
</dbReference>
<dbReference type="Pfam" id="PF21985">
    <property type="entry name" value="TR61B_FKBP-like"/>
    <property type="match status" value="1"/>
</dbReference>
<name>A0ABM0MHL3_SACKO</name>
<dbReference type="InterPro" id="IPR014816">
    <property type="entry name" value="tRNA_MeTrfase_Gcd14"/>
</dbReference>
<dbReference type="GeneID" id="102804784"/>
<comment type="catalytic activity">
    <reaction evidence="6">
        <text>an adenosine in mRNA + S-adenosyl-L-methionine = an N(1)-methyladenosine in mRNA + S-adenosyl-L-homocysteine + H(+)</text>
        <dbReference type="Rhea" id="RHEA:55392"/>
        <dbReference type="Rhea" id="RHEA-COMP:12414"/>
        <dbReference type="Rhea" id="RHEA-COMP:12415"/>
        <dbReference type="ChEBI" id="CHEBI:15378"/>
        <dbReference type="ChEBI" id="CHEBI:57856"/>
        <dbReference type="ChEBI" id="CHEBI:59789"/>
        <dbReference type="ChEBI" id="CHEBI:74411"/>
        <dbReference type="ChEBI" id="CHEBI:74491"/>
    </reaction>
</comment>
<organism evidence="10 11">
    <name type="scientific">Saccoglossus kowalevskii</name>
    <name type="common">Acorn worm</name>
    <dbReference type="NCBI Taxonomy" id="10224"/>
    <lineage>
        <taxon>Eukaryota</taxon>
        <taxon>Metazoa</taxon>
        <taxon>Hemichordata</taxon>
        <taxon>Enteropneusta</taxon>
        <taxon>Harrimaniidae</taxon>
        <taxon>Saccoglossus</taxon>
    </lineage>
</organism>
<protein>
    <recommendedName>
        <fullName evidence="1">tRNA (adenine(58)-N(1))-methyltransferase</fullName>
        <ecNumber evidence="1">2.1.1.220</ecNumber>
    </recommendedName>
</protein>
<keyword evidence="2" id="KW-0489">Methyltransferase</keyword>
<dbReference type="InterPro" id="IPR029063">
    <property type="entry name" value="SAM-dependent_MTases_sf"/>
</dbReference>
<evidence type="ECO:0000256" key="6">
    <source>
        <dbReference type="ARBA" id="ARBA00048481"/>
    </source>
</evidence>
<feature type="domain" description="TR61B FKBP-like" evidence="9">
    <location>
        <begin position="190"/>
        <end position="244"/>
    </location>
</feature>
<dbReference type="Pfam" id="PF08704">
    <property type="entry name" value="GCD14"/>
    <property type="match status" value="1"/>
</dbReference>
<keyword evidence="10" id="KW-1185">Reference proteome</keyword>
<feature type="domain" description="tRNA (adenine(58)-N(1))-methyltransferase catalytic subunit TRM61 C-terminal" evidence="8">
    <location>
        <begin position="260"/>
        <end position="435"/>
    </location>
</feature>